<organism evidence="5 6">
    <name type="scientific">Paenibacillus oryzae</name>
    <dbReference type="NCBI Taxonomy" id="1844972"/>
    <lineage>
        <taxon>Bacteria</taxon>
        <taxon>Bacillati</taxon>
        <taxon>Bacillota</taxon>
        <taxon>Bacilli</taxon>
        <taxon>Bacillales</taxon>
        <taxon>Paenibacillaceae</taxon>
        <taxon>Paenibacillus</taxon>
    </lineage>
</organism>
<protein>
    <recommendedName>
        <fullName evidence="4">Tetratrico peptide repeat group 5 domain-containing protein</fullName>
    </recommendedName>
</protein>
<accession>A0A1A5YMR3</accession>
<reference evidence="5 6" key="1">
    <citation type="submission" date="2016-05" db="EMBL/GenBank/DDBJ databases">
        <title>Paenibacillus oryzae. sp. nov., isolated from the rice root.</title>
        <authorList>
            <person name="Zhang J."/>
            <person name="Zhang X."/>
        </authorList>
    </citation>
    <scope>NUCLEOTIDE SEQUENCE [LARGE SCALE GENOMIC DNA]</scope>
    <source>
        <strain evidence="5 6">1DrF-4</strain>
    </source>
</reference>
<dbReference type="SUPFAM" id="SSF48452">
    <property type="entry name" value="TPR-like"/>
    <property type="match status" value="1"/>
</dbReference>
<dbReference type="STRING" id="1844972.A7K91_16855"/>
<keyword evidence="6" id="KW-1185">Reference proteome</keyword>
<evidence type="ECO:0000259" key="4">
    <source>
        <dbReference type="Pfam" id="PF12688"/>
    </source>
</evidence>
<dbReference type="AlphaFoldDB" id="A0A1A5YMR3"/>
<dbReference type="InterPro" id="IPR019734">
    <property type="entry name" value="TPR_rpt"/>
</dbReference>
<feature type="repeat" description="TPR" evidence="3">
    <location>
        <begin position="71"/>
        <end position="104"/>
    </location>
</feature>
<gene>
    <name evidence="5" type="ORF">A7K91_16855</name>
</gene>
<evidence type="ECO:0000256" key="2">
    <source>
        <dbReference type="ARBA" id="ARBA00022803"/>
    </source>
</evidence>
<dbReference type="InterPro" id="IPR041656">
    <property type="entry name" value="TPR_5"/>
</dbReference>
<keyword evidence="2 3" id="KW-0802">TPR repeat</keyword>
<dbReference type="Pfam" id="PF12688">
    <property type="entry name" value="TPR_5"/>
    <property type="match status" value="1"/>
</dbReference>
<feature type="domain" description="Tetratrico peptide repeat group 5" evidence="4">
    <location>
        <begin position="36"/>
        <end position="155"/>
    </location>
</feature>
<evidence type="ECO:0000256" key="3">
    <source>
        <dbReference type="PROSITE-ProRule" id="PRU00339"/>
    </source>
</evidence>
<dbReference type="Gene3D" id="1.25.40.10">
    <property type="entry name" value="Tetratricopeptide repeat domain"/>
    <property type="match status" value="1"/>
</dbReference>
<dbReference type="InterPro" id="IPR051685">
    <property type="entry name" value="Ycf3/AcsC/BcsC/TPR_MFPF"/>
</dbReference>
<dbReference type="SMART" id="SM00028">
    <property type="entry name" value="TPR"/>
    <property type="match status" value="2"/>
</dbReference>
<sequence length="160" mass="18962">MNDLERAIRLRESGQLEEAKTVLLELLTQEPLNPSAWYQCAWVHDVMELEREAIPYYKRALEMDLRHEERQGAYLGLGSTLRTLGRYEEAKLIFEEAISKYPDRREYQVFYAMVRFNQNAYNEAMEIVLKQLADTSSDKGIQEYKNAIHFYSDKLNKVWD</sequence>
<dbReference type="EMBL" id="LYPA01000043">
    <property type="protein sequence ID" value="OBR66899.1"/>
    <property type="molecule type" value="Genomic_DNA"/>
</dbReference>
<name>A0A1A5YMR3_9BACL</name>
<keyword evidence="1" id="KW-0677">Repeat</keyword>
<evidence type="ECO:0000313" key="5">
    <source>
        <dbReference type="EMBL" id="OBR66899.1"/>
    </source>
</evidence>
<dbReference type="PROSITE" id="PS50005">
    <property type="entry name" value="TPR"/>
    <property type="match status" value="1"/>
</dbReference>
<evidence type="ECO:0000313" key="6">
    <source>
        <dbReference type="Proteomes" id="UP000092024"/>
    </source>
</evidence>
<comment type="caution">
    <text evidence="5">The sequence shown here is derived from an EMBL/GenBank/DDBJ whole genome shotgun (WGS) entry which is preliminary data.</text>
</comment>
<evidence type="ECO:0000256" key="1">
    <source>
        <dbReference type="ARBA" id="ARBA00022737"/>
    </source>
</evidence>
<dbReference type="PANTHER" id="PTHR44943:SF4">
    <property type="entry name" value="TPR REPEAT-CONTAINING PROTEIN MJ0798"/>
    <property type="match status" value="1"/>
</dbReference>
<dbReference type="OrthoDB" id="193829at2"/>
<dbReference type="RefSeq" id="WP_068681300.1">
    <property type="nucleotide sequence ID" value="NZ_LYPA01000043.1"/>
</dbReference>
<dbReference type="PANTHER" id="PTHR44943">
    <property type="entry name" value="CELLULOSE SYNTHASE OPERON PROTEIN C"/>
    <property type="match status" value="1"/>
</dbReference>
<dbReference type="InterPro" id="IPR011990">
    <property type="entry name" value="TPR-like_helical_dom_sf"/>
</dbReference>
<proteinExistence type="predicted"/>
<dbReference type="Proteomes" id="UP000092024">
    <property type="component" value="Unassembled WGS sequence"/>
</dbReference>